<dbReference type="PANTHER" id="PTHR43559:SF3">
    <property type="entry name" value="HYDROLASE YCAC-RELATED"/>
    <property type="match status" value="1"/>
</dbReference>
<evidence type="ECO:0000313" key="1">
    <source>
        <dbReference type="EMBL" id="KAG9245368.1"/>
    </source>
</evidence>
<protein>
    <submittedName>
        <fullName evidence="1">Uncharacterized protein</fullName>
    </submittedName>
</protein>
<evidence type="ECO:0000313" key="2">
    <source>
        <dbReference type="Proteomes" id="UP000887226"/>
    </source>
</evidence>
<dbReference type="AlphaFoldDB" id="A0A9P8CFP0"/>
<dbReference type="InterPro" id="IPR053152">
    <property type="entry name" value="Hydrolase_YcaC-like"/>
</dbReference>
<name>A0A9P8CFP0_9HELO</name>
<dbReference type="EMBL" id="MU253851">
    <property type="protein sequence ID" value="KAG9245368.1"/>
    <property type="molecule type" value="Genomic_DNA"/>
</dbReference>
<comment type="caution">
    <text evidence="1">The sequence shown here is derived from an EMBL/GenBank/DDBJ whole genome shotgun (WGS) entry which is preliminary data.</text>
</comment>
<accession>A0A9P8CFP0</accession>
<dbReference type="OrthoDB" id="167809at2759"/>
<proteinExistence type="predicted"/>
<dbReference type="InterPro" id="IPR036380">
    <property type="entry name" value="Isochorismatase-like_sf"/>
</dbReference>
<organism evidence="1 2">
    <name type="scientific">Calycina marina</name>
    <dbReference type="NCBI Taxonomy" id="1763456"/>
    <lineage>
        <taxon>Eukaryota</taxon>
        <taxon>Fungi</taxon>
        <taxon>Dikarya</taxon>
        <taxon>Ascomycota</taxon>
        <taxon>Pezizomycotina</taxon>
        <taxon>Leotiomycetes</taxon>
        <taxon>Helotiales</taxon>
        <taxon>Pezizellaceae</taxon>
        <taxon>Calycina</taxon>
    </lineage>
</organism>
<gene>
    <name evidence="1" type="ORF">BJ878DRAFT_582036</name>
</gene>
<keyword evidence="2" id="KW-1185">Reference proteome</keyword>
<dbReference type="PANTHER" id="PTHR43559">
    <property type="entry name" value="HYDROLASE YCAC-RELATED"/>
    <property type="match status" value="1"/>
</dbReference>
<reference evidence="1" key="1">
    <citation type="journal article" date="2021" name="IMA Fungus">
        <title>Genomic characterization of three marine fungi, including Emericellopsis atlantica sp. nov. with signatures of a generalist lifestyle and marine biomass degradation.</title>
        <authorList>
            <person name="Hagestad O.C."/>
            <person name="Hou L."/>
            <person name="Andersen J.H."/>
            <person name="Hansen E.H."/>
            <person name="Altermark B."/>
            <person name="Li C."/>
            <person name="Kuhnert E."/>
            <person name="Cox R.J."/>
            <person name="Crous P.W."/>
            <person name="Spatafora J.W."/>
            <person name="Lail K."/>
            <person name="Amirebrahimi M."/>
            <person name="Lipzen A."/>
            <person name="Pangilinan J."/>
            <person name="Andreopoulos W."/>
            <person name="Hayes R.D."/>
            <person name="Ng V."/>
            <person name="Grigoriev I.V."/>
            <person name="Jackson S.A."/>
            <person name="Sutton T.D.S."/>
            <person name="Dobson A.D.W."/>
            <person name="Rama T."/>
        </authorList>
    </citation>
    <scope>NUCLEOTIDE SEQUENCE</scope>
    <source>
        <strain evidence="1">TRa3180A</strain>
    </source>
</reference>
<dbReference type="SUPFAM" id="SSF52499">
    <property type="entry name" value="Isochorismatase-like hydrolases"/>
    <property type="match status" value="1"/>
</dbReference>
<dbReference type="Proteomes" id="UP000887226">
    <property type="component" value="Unassembled WGS sequence"/>
</dbReference>
<dbReference type="Gene3D" id="3.40.50.850">
    <property type="entry name" value="Isochorismatase-like"/>
    <property type="match status" value="1"/>
</dbReference>
<sequence length="185" mass="20067">MISIVSGPYFSRLDKNNIVLLVVDRGLGKLSVLVHAALGKLFNLPTILTSSAKSGPDGTLYKEILEMQPTAPLIYRQGEVDSWNNADFLTAVKATGKTQAILAGIVTEVWANIDISGTFNDKLAGIHLISMFGTVMVLIKDWHSTPGIVPVLRFMDTCFTPYSLVARSRKASTFNGTIVPGKEDL</sequence>